<sequence>MKENFLPGYTLFLIKTDMEELIAQLKVFLGKRVRTIGIKGLAEINIIVAENENAAALSAELQQYVAEIVDANSLAKINVISPDSSVTDSFSLNQ</sequence>
<protein>
    <submittedName>
        <fullName evidence="1">Uncharacterized protein</fullName>
    </submittedName>
</protein>
<evidence type="ECO:0000313" key="1">
    <source>
        <dbReference type="EMBL" id="RBQ11295.1"/>
    </source>
</evidence>
<dbReference type="Proteomes" id="UP000252081">
    <property type="component" value="Unassembled WGS sequence"/>
</dbReference>
<name>A0A366LBN0_9SPHI</name>
<dbReference type="EMBL" id="QNQU01000002">
    <property type="protein sequence ID" value="RBQ11295.1"/>
    <property type="molecule type" value="Genomic_DNA"/>
</dbReference>
<comment type="caution">
    <text evidence="1">The sequence shown here is derived from an EMBL/GenBank/DDBJ whole genome shotgun (WGS) entry which is preliminary data.</text>
</comment>
<reference evidence="1 2" key="1">
    <citation type="submission" date="2018-07" db="EMBL/GenBank/DDBJ databases">
        <title>A draft genome of a endophytic bacteria, a new species of Pedobacter.</title>
        <authorList>
            <person name="Zhang Z.D."/>
            <person name="Chen Z.J."/>
        </authorList>
    </citation>
    <scope>NUCLEOTIDE SEQUENCE [LARGE SCALE GENOMIC DNA]</scope>
    <source>
        <strain evidence="1 2">RS10</strain>
    </source>
</reference>
<accession>A0A366LBN0</accession>
<evidence type="ECO:0000313" key="2">
    <source>
        <dbReference type="Proteomes" id="UP000252081"/>
    </source>
</evidence>
<proteinExistence type="predicted"/>
<gene>
    <name evidence="1" type="ORF">DRW42_02190</name>
</gene>
<organism evidence="1 2">
    <name type="scientific">Pedobacter miscanthi</name>
    <dbReference type="NCBI Taxonomy" id="2259170"/>
    <lineage>
        <taxon>Bacteria</taxon>
        <taxon>Pseudomonadati</taxon>
        <taxon>Bacteroidota</taxon>
        <taxon>Sphingobacteriia</taxon>
        <taxon>Sphingobacteriales</taxon>
        <taxon>Sphingobacteriaceae</taxon>
        <taxon>Pedobacter</taxon>
    </lineage>
</organism>
<dbReference type="AlphaFoldDB" id="A0A366LBN0"/>
<keyword evidence="2" id="KW-1185">Reference proteome</keyword>